<dbReference type="Proteomes" id="UP000549765">
    <property type="component" value="Unassembled WGS sequence"/>
</dbReference>
<evidence type="ECO:0000313" key="2">
    <source>
        <dbReference type="Proteomes" id="UP000549765"/>
    </source>
</evidence>
<dbReference type="AlphaFoldDB" id="A0A7X6N3W7"/>
<keyword evidence="2" id="KW-1185">Reference proteome</keyword>
<name>A0A7X6N3W7_9LACO</name>
<proteinExistence type="predicted"/>
<evidence type="ECO:0000313" key="1">
    <source>
        <dbReference type="EMBL" id="NKZ23408.1"/>
    </source>
</evidence>
<dbReference type="EMBL" id="JAAXPN010000001">
    <property type="protein sequence ID" value="NKZ23408.1"/>
    <property type="molecule type" value="Genomic_DNA"/>
</dbReference>
<dbReference type="RefSeq" id="WP_168721205.1">
    <property type="nucleotide sequence ID" value="NZ_JAAXPN010000001.1"/>
</dbReference>
<protein>
    <submittedName>
        <fullName evidence="1">Uncharacterized protein</fullName>
    </submittedName>
</protein>
<sequence>MICFETDKAAELFHELNNKYLEKFGIDLPSNIQFGLITEFDVQKWMDIVDKSDEEPFRRDTPEEETYLY</sequence>
<gene>
    <name evidence="1" type="ORF">HF964_01100</name>
</gene>
<reference evidence="1 2" key="1">
    <citation type="submission" date="2020-04" db="EMBL/GenBank/DDBJ databases">
        <title>MicrobeNet Type strains.</title>
        <authorList>
            <person name="Nicholson A.C."/>
        </authorList>
    </citation>
    <scope>NUCLEOTIDE SEQUENCE [LARGE SCALE GENOMIC DNA]</scope>
    <source>
        <strain evidence="1 2">CCUG 61472</strain>
    </source>
</reference>
<organism evidence="1 2">
    <name type="scientific">Periweissella fabalis</name>
    <dbReference type="NCBI Taxonomy" id="1070421"/>
    <lineage>
        <taxon>Bacteria</taxon>
        <taxon>Bacillati</taxon>
        <taxon>Bacillota</taxon>
        <taxon>Bacilli</taxon>
        <taxon>Lactobacillales</taxon>
        <taxon>Lactobacillaceae</taxon>
        <taxon>Periweissella</taxon>
    </lineage>
</organism>
<comment type="caution">
    <text evidence="1">The sequence shown here is derived from an EMBL/GenBank/DDBJ whole genome shotgun (WGS) entry which is preliminary data.</text>
</comment>
<accession>A0A7X6N3W7</accession>